<organism evidence="1 2">
    <name type="scientific">Cellulomonas edaphi</name>
    <dbReference type="NCBI Taxonomy" id="3053468"/>
    <lineage>
        <taxon>Bacteria</taxon>
        <taxon>Bacillati</taxon>
        <taxon>Actinomycetota</taxon>
        <taxon>Actinomycetes</taxon>
        <taxon>Micrococcales</taxon>
        <taxon>Cellulomonadaceae</taxon>
        <taxon>Cellulomonas</taxon>
    </lineage>
</organism>
<sequence>MATGIDLNCDLGEDFDAWAPGVEGIDAQLLGVVTSANVACGFHAGDERVMEHVCRTAAARGVRVGAHVSYADREHFGRRYLDVPPDELRAQVAQQIAVLGAVAERSGTRIAYVKPHGALYNAVVHHEAQAAAVVDAVGSLPVVGLPGSAVLALAGARGLRTVTEAFADRGYRPDGTLVPRGEPGDLVTDEDEVAARVLSIATAGVVRGADGRDVAVRAESVCVHSDTPGAVVLARRVRGALEAAGVQVRAFA</sequence>
<proteinExistence type="predicted"/>
<dbReference type="EC" id="3.5.2.9" evidence="1"/>
<accession>A0ABT7SBE8</accession>
<evidence type="ECO:0000313" key="2">
    <source>
        <dbReference type="Proteomes" id="UP001321453"/>
    </source>
</evidence>
<dbReference type="PANTHER" id="PTHR30292:SF0">
    <property type="entry name" value="5-OXOPROLINASE SUBUNIT A"/>
    <property type="match status" value="1"/>
</dbReference>
<dbReference type="EMBL" id="JAUCGR010000003">
    <property type="protein sequence ID" value="MDM7832279.1"/>
    <property type="molecule type" value="Genomic_DNA"/>
</dbReference>
<dbReference type="CDD" id="cd10787">
    <property type="entry name" value="LamB_YcsF_like"/>
    <property type="match status" value="1"/>
</dbReference>
<dbReference type="Gene3D" id="3.20.20.370">
    <property type="entry name" value="Glycoside hydrolase/deacetylase"/>
    <property type="match status" value="1"/>
</dbReference>
<protein>
    <submittedName>
        <fullName evidence="1">5-oxoprolinase subunit PxpA</fullName>
        <ecNumber evidence="1">3.5.2.9</ecNumber>
    </submittedName>
</protein>
<reference evidence="1 2" key="1">
    <citation type="submission" date="2023-06" db="EMBL/GenBank/DDBJ databases">
        <title>Cellulomonas sp. MW9 Whole genome sequence.</title>
        <authorList>
            <person name="Park S."/>
        </authorList>
    </citation>
    <scope>NUCLEOTIDE SEQUENCE [LARGE SCALE GENOMIC DNA]</scope>
    <source>
        <strain evidence="1 2">MW9</strain>
    </source>
</reference>
<evidence type="ECO:0000313" key="1">
    <source>
        <dbReference type="EMBL" id="MDM7832279.1"/>
    </source>
</evidence>
<dbReference type="InterPro" id="IPR011330">
    <property type="entry name" value="Glyco_hydro/deAcase_b/a-brl"/>
</dbReference>
<dbReference type="PANTHER" id="PTHR30292">
    <property type="entry name" value="UNCHARACTERIZED PROTEIN YBGL-RELATED"/>
    <property type="match status" value="1"/>
</dbReference>
<dbReference type="Proteomes" id="UP001321453">
    <property type="component" value="Unassembled WGS sequence"/>
</dbReference>
<dbReference type="GO" id="GO:0017168">
    <property type="term" value="F:5-oxoprolinase (ATP-hydrolyzing) activity"/>
    <property type="evidence" value="ECO:0007669"/>
    <property type="project" value="UniProtKB-EC"/>
</dbReference>
<dbReference type="SUPFAM" id="SSF88713">
    <property type="entry name" value="Glycoside hydrolase/deacetylase"/>
    <property type="match status" value="1"/>
</dbReference>
<keyword evidence="1" id="KW-0378">Hydrolase</keyword>
<gene>
    <name evidence="1" type="ORF">QRT05_13125</name>
</gene>
<dbReference type="RefSeq" id="WP_289447710.1">
    <property type="nucleotide sequence ID" value="NZ_JAUCGR010000003.1"/>
</dbReference>
<dbReference type="NCBIfam" id="NF003816">
    <property type="entry name" value="PRK05406.1-5"/>
    <property type="match status" value="1"/>
</dbReference>
<dbReference type="Pfam" id="PF03746">
    <property type="entry name" value="LamB_YcsF"/>
    <property type="match status" value="1"/>
</dbReference>
<dbReference type="NCBIfam" id="NF003814">
    <property type="entry name" value="PRK05406.1-3"/>
    <property type="match status" value="1"/>
</dbReference>
<keyword evidence="2" id="KW-1185">Reference proteome</keyword>
<name>A0ABT7SBE8_9CELL</name>
<comment type="caution">
    <text evidence="1">The sequence shown here is derived from an EMBL/GenBank/DDBJ whole genome shotgun (WGS) entry which is preliminary data.</text>
</comment>
<dbReference type="InterPro" id="IPR005501">
    <property type="entry name" value="LamB/YcsF/PxpA-like"/>
</dbReference>